<proteinExistence type="predicted"/>
<dbReference type="Pfam" id="PF07949">
    <property type="entry name" value="YbbR"/>
    <property type="match status" value="1"/>
</dbReference>
<dbReference type="Proteomes" id="UP000319619">
    <property type="component" value="Unassembled WGS sequence"/>
</dbReference>
<dbReference type="InterPro" id="IPR053154">
    <property type="entry name" value="c-di-AMP_regulator"/>
</dbReference>
<name>A0A532V506_UNCL8</name>
<dbReference type="Gene3D" id="2.170.120.30">
    <property type="match status" value="2"/>
</dbReference>
<protein>
    <recommendedName>
        <fullName evidence="3">YbbR domain pair protein</fullName>
    </recommendedName>
</protein>
<dbReference type="AlphaFoldDB" id="A0A532V506"/>
<dbReference type="EMBL" id="NJBN01000001">
    <property type="protein sequence ID" value="TKJ42258.1"/>
    <property type="molecule type" value="Genomic_DNA"/>
</dbReference>
<dbReference type="InterPro" id="IPR012505">
    <property type="entry name" value="YbbR"/>
</dbReference>
<comment type="caution">
    <text evidence="1">The sequence shown here is derived from an EMBL/GenBank/DDBJ whole genome shotgun (WGS) entry which is preliminary data.</text>
</comment>
<gene>
    <name evidence="1" type="ORF">CEE37_00850</name>
</gene>
<accession>A0A532V506</accession>
<sequence>MNWRKFFFKNYPAKIALLLMAVFLWFFVITGRNYDQVLNIPISITNLQENRVFLQTPESEAVIRFRGKGTSLLLLSLFGDAHINLDIASIKQFYNYPIRLEHVKWAPGINVQVDEVLSPDTVHIRLDDKVQCKKKIQPMLNVIPAEGYGIISPVKCKPDSAELIGPKTILDGLSFISTQVKEIDGATTPINMKLGLIPPEGGTVDVSPVDVRVIVQIDKIVEKQLTDVPVSVINCPPDQPGTCEPPTVDVKLIGARSVLDDIQRDNLMVSVSAGGHQTSTETLTPLVHLPDHVELLEVIPDTVKIIY</sequence>
<dbReference type="Gene3D" id="2.170.120.40">
    <property type="entry name" value="YbbR-like domain"/>
    <property type="match status" value="1"/>
</dbReference>
<reference evidence="1 2" key="1">
    <citation type="submission" date="2017-06" db="EMBL/GenBank/DDBJ databases">
        <title>Novel microbial phyla capable of carbon fixation and sulfur reduction in deep-sea sediments.</title>
        <authorList>
            <person name="Huang J."/>
            <person name="Baker B."/>
            <person name="Wang Y."/>
        </authorList>
    </citation>
    <scope>NUCLEOTIDE SEQUENCE [LARGE SCALE GENOMIC DNA]</scope>
    <source>
        <strain evidence="1">B3_LCP</strain>
    </source>
</reference>
<evidence type="ECO:0008006" key="3">
    <source>
        <dbReference type="Google" id="ProtNLM"/>
    </source>
</evidence>
<evidence type="ECO:0000313" key="2">
    <source>
        <dbReference type="Proteomes" id="UP000319619"/>
    </source>
</evidence>
<dbReference type="PANTHER" id="PTHR37804">
    <property type="entry name" value="CDAA REGULATORY PROTEIN CDAR"/>
    <property type="match status" value="1"/>
</dbReference>
<evidence type="ECO:0000313" key="1">
    <source>
        <dbReference type="EMBL" id="TKJ42258.1"/>
    </source>
</evidence>
<organism evidence="1 2">
    <name type="scientific">candidate division LCP-89 bacterium B3_LCP</name>
    <dbReference type="NCBI Taxonomy" id="2012998"/>
    <lineage>
        <taxon>Bacteria</taxon>
        <taxon>Pseudomonadati</taxon>
        <taxon>Bacteria division LCP-89</taxon>
    </lineage>
</organism>
<dbReference type="PANTHER" id="PTHR37804:SF1">
    <property type="entry name" value="CDAA REGULATORY PROTEIN CDAR"/>
    <property type="match status" value="1"/>
</dbReference>